<dbReference type="AlphaFoldDB" id="G8QSS0"/>
<keyword evidence="2" id="KW-0489">Methyltransferase</keyword>
<evidence type="ECO:0000313" key="3">
    <source>
        <dbReference type="Proteomes" id="UP000005632"/>
    </source>
</evidence>
<keyword evidence="2" id="KW-0830">Ubiquinone</keyword>
<dbReference type="HOGENOM" id="CLU_098966_0_0_12"/>
<dbReference type="eggNOG" id="COG2226">
    <property type="taxonomic scope" value="Bacteria"/>
</dbReference>
<dbReference type="CDD" id="cd02440">
    <property type="entry name" value="AdoMet_MTases"/>
    <property type="match status" value="1"/>
</dbReference>
<name>G8QSS0_SPHPG</name>
<dbReference type="GO" id="GO:0032259">
    <property type="term" value="P:methylation"/>
    <property type="evidence" value="ECO:0007669"/>
    <property type="project" value="UniProtKB-KW"/>
</dbReference>
<accession>G8QSS0</accession>
<sequence>MSISCSLYRLTIDPILKSLRKEVAALLSENCTVIELGSGTGAQACALADRCSRYLGIDLNPGSVACAQARCKEKGFEQCEFKVVDGSSLPFLKDKEFDVGTCTLALHEMQADMRLMVLKELQRVSKKLIVIDYASPLPHSFAGKGAWFIEKLAGGDHYAGFMEYQHLGGVLPLLKIAGCSILSQQKSLWGIVSIVISQD</sequence>
<evidence type="ECO:0000313" key="2">
    <source>
        <dbReference type="EMBL" id="AEV30102.1"/>
    </source>
</evidence>
<dbReference type="Gene3D" id="3.40.50.150">
    <property type="entry name" value="Vaccinia Virus protein VP39"/>
    <property type="match status" value="1"/>
</dbReference>
<dbReference type="KEGG" id="sgp:SpiGrapes_2327"/>
<dbReference type="InterPro" id="IPR029063">
    <property type="entry name" value="SAM-dependent_MTases_sf"/>
</dbReference>
<dbReference type="Proteomes" id="UP000005632">
    <property type="component" value="Chromosome"/>
</dbReference>
<dbReference type="STRING" id="158190.SpiGrapes_2327"/>
<dbReference type="InterPro" id="IPR041698">
    <property type="entry name" value="Methyltransf_25"/>
</dbReference>
<proteinExistence type="predicted"/>
<organism evidence="2 3">
    <name type="scientific">Sphaerochaeta pleomorpha (strain ATCC BAA-1885 / DSM 22778 / Grapes)</name>
    <dbReference type="NCBI Taxonomy" id="158190"/>
    <lineage>
        <taxon>Bacteria</taxon>
        <taxon>Pseudomonadati</taxon>
        <taxon>Spirochaetota</taxon>
        <taxon>Spirochaetia</taxon>
        <taxon>Spirochaetales</taxon>
        <taxon>Sphaerochaetaceae</taxon>
        <taxon>Sphaerochaeta</taxon>
    </lineage>
</organism>
<dbReference type="SUPFAM" id="SSF53335">
    <property type="entry name" value="S-adenosyl-L-methionine-dependent methyltransferases"/>
    <property type="match status" value="1"/>
</dbReference>
<keyword evidence="3" id="KW-1185">Reference proteome</keyword>
<protein>
    <submittedName>
        <fullName evidence="2">Methylase involved in ubiquinone/menaquinone biosynthesis</fullName>
    </submittedName>
</protein>
<dbReference type="GO" id="GO:0008168">
    <property type="term" value="F:methyltransferase activity"/>
    <property type="evidence" value="ECO:0007669"/>
    <property type="project" value="UniProtKB-KW"/>
</dbReference>
<dbReference type="RefSeq" id="WP_014270943.1">
    <property type="nucleotide sequence ID" value="NC_016633.1"/>
</dbReference>
<reference evidence="2 3" key="1">
    <citation type="submission" date="2011-11" db="EMBL/GenBank/DDBJ databases">
        <title>Complete sequence of Spirochaeta sp. grapes.</title>
        <authorList>
            <consortium name="US DOE Joint Genome Institute"/>
            <person name="Lucas S."/>
            <person name="Han J."/>
            <person name="Lapidus A."/>
            <person name="Cheng J.-F."/>
            <person name="Goodwin L."/>
            <person name="Pitluck S."/>
            <person name="Peters L."/>
            <person name="Ovchinnikova G."/>
            <person name="Munk A.C."/>
            <person name="Detter J.C."/>
            <person name="Han C."/>
            <person name="Tapia R."/>
            <person name="Land M."/>
            <person name="Hauser L."/>
            <person name="Kyrpides N."/>
            <person name="Ivanova N."/>
            <person name="Pagani I."/>
            <person name="Ritalahtilisa K."/>
            <person name="Loeffler F."/>
            <person name="Woyke T."/>
        </authorList>
    </citation>
    <scope>NUCLEOTIDE SEQUENCE [LARGE SCALE GENOMIC DNA]</scope>
    <source>
        <strain evidence="3">ATCC BAA-1885 / DSM 22778 / Grapes</strain>
    </source>
</reference>
<dbReference type="OrthoDB" id="9811589at2"/>
<keyword evidence="2" id="KW-0808">Transferase</keyword>
<gene>
    <name evidence="2" type="ordered locus">SpiGrapes_2327</name>
</gene>
<evidence type="ECO:0000259" key="1">
    <source>
        <dbReference type="Pfam" id="PF13649"/>
    </source>
</evidence>
<feature type="domain" description="Methyltransferase" evidence="1">
    <location>
        <begin position="33"/>
        <end position="126"/>
    </location>
</feature>
<dbReference type="Pfam" id="PF13649">
    <property type="entry name" value="Methyltransf_25"/>
    <property type="match status" value="1"/>
</dbReference>
<dbReference type="EMBL" id="CP003155">
    <property type="protein sequence ID" value="AEV30102.1"/>
    <property type="molecule type" value="Genomic_DNA"/>
</dbReference>